<dbReference type="InterPro" id="IPR001356">
    <property type="entry name" value="HD"/>
</dbReference>
<reference evidence="8" key="1">
    <citation type="submission" date="2019-10" db="EMBL/GenBank/DDBJ databases">
        <authorList>
            <consortium name="DOE Joint Genome Institute"/>
            <person name="Kuo A."/>
            <person name="Miyauchi S."/>
            <person name="Kiss E."/>
            <person name="Drula E."/>
            <person name="Kohler A."/>
            <person name="Sanchez-Garcia M."/>
            <person name="Andreopoulos B."/>
            <person name="Barry K.W."/>
            <person name="Bonito G."/>
            <person name="Buee M."/>
            <person name="Carver A."/>
            <person name="Chen C."/>
            <person name="Cichocki N."/>
            <person name="Clum A."/>
            <person name="Culley D."/>
            <person name="Crous P.W."/>
            <person name="Fauchery L."/>
            <person name="Girlanda M."/>
            <person name="Hayes R."/>
            <person name="Keri Z."/>
            <person name="LaButti K."/>
            <person name="Lipzen A."/>
            <person name="Lombard V."/>
            <person name="Magnuson J."/>
            <person name="Maillard F."/>
            <person name="Morin E."/>
            <person name="Murat C."/>
            <person name="Nolan M."/>
            <person name="Ohm R."/>
            <person name="Pangilinan J."/>
            <person name="Pereira M."/>
            <person name="Perotto S."/>
            <person name="Peter M."/>
            <person name="Riley R."/>
            <person name="Sitrit Y."/>
            <person name="Stielow B."/>
            <person name="Szollosi G."/>
            <person name="Zifcakova L."/>
            <person name="Stursova M."/>
            <person name="Spatafora J.W."/>
            <person name="Tedersoo L."/>
            <person name="Vaario L.-M."/>
            <person name="Yamada A."/>
            <person name="Yan M."/>
            <person name="Wang P."/>
            <person name="Xu J."/>
            <person name="Bruns T."/>
            <person name="Baldrian P."/>
            <person name="Vilgalys R."/>
            <person name="Henrissat B."/>
            <person name="Grigoriev I.V."/>
            <person name="Hibbett D."/>
            <person name="Nagy L.G."/>
            <person name="Martin F.M."/>
        </authorList>
    </citation>
    <scope>NUCLEOTIDE SEQUENCE</scope>
    <source>
        <strain evidence="8">Prilba</strain>
    </source>
</reference>
<evidence type="ECO:0000313" key="9">
    <source>
        <dbReference type="Proteomes" id="UP000759537"/>
    </source>
</evidence>
<proteinExistence type="predicted"/>
<dbReference type="PANTHER" id="PTHR24324:SF9">
    <property type="entry name" value="HOMEOBOX DOMAIN-CONTAINING PROTEIN"/>
    <property type="match status" value="1"/>
</dbReference>
<dbReference type="EMBL" id="WHVB01000016">
    <property type="protein sequence ID" value="KAF8475320.1"/>
    <property type="molecule type" value="Genomic_DNA"/>
</dbReference>
<feature type="DNA-binding region" description="Homeobox" evidence="4">
    <location>
        <begin position="224"/>
        <end position="283"/>
    </location>
</feature>
<keyword evidence="1 4" id="KW-0238">DNA-binding</keyword>
<comment type="caution">
    <text evidence="8">The sequence shown here is derived from an EMBL/GenBank/DDBJ whole genome shotgun (WGS) entry which is preliminary data.</text>
</comment>
<keyword evidence="2 4" id="KW-0371">Homeobox</keyword>
<feature type="domain" description="Homeobox" evidence="7">
    <location>
        <begin position="222"/>
        <end position="282"/>
    </location>
</feature>
<name>A0A9P5MRH8_9AGAM</name>
<organism evidence="8 9">
    <name type="scientific">Russula ochroleuca</name>
    <dbReference type="NCBI Taxonomy" id="152965"/>
    <lineage>
        <taxon>Eukaryota</taxon>
        <taxon>Fungi</taxon>
        <taxon>Dikarya</taxon>
        <taxon>Basidiomycota</taxon>
        <taxon>Agaricomycotina</taxon>
        <taxon>Agaricomycetes</taxon>
        <taxon>Russulales</taxon>
        <taxon>Russulaceae</taxon>
        <taxon>Russula</taxon>
    </lineage>
</organism>
<evidence type="ECO:0000256" key="6">
    <source>
        <dbReference type="SAM" id="MobiDB-lite"/>
    </source>
</evidence>
<dbReference type="GO" id="GO:0000981">
    <property type="term" value="F:DNA-binding transcription factor activity, RNA polymerase II-specific"/>
    <property type="evidence" value="ECO:0007669"/>
    <property type="project" value="InterPro"/>
</dbReference>
<dbReference type="GO" id="GO:0005634">
    <property type="term" value="C:nucleus"/>
    <property type="evidence" value="ECO:0007669"/>
    <property type="project" value="UniProtKB-SubCell"/>
</dbReference>
<dbReference type="Gene3D" id="1.10.10.60">
    <property type="entry name" value="Homeodomain-like"/>
    <property type="match status" value="1"/>
</dbReference>
<dbReference type="AlphaFoldDB" id="A0A9P5MRH8"/>
<dbReference type="InterPro" id="IPR051000">
    <property type="entry name" value="Homeobox_DNA-bind_prot"/>
</dbReference>
<keyword evidence="3 4" id="KW-0539">Nucleus</keyword>
<feature type="region of interest" description="Disordered" evidence="6">
    <location>
        <begin position="275"/>
        <end position="326"/>
    </location>
</feature>
<dbReference type="Pfam" id="PF00046">
    <property type="entry name" value="Homeodomain"/>
    <property type="match status" value="1"/>
</dbReference>
<feature type="compositionally biased region" description="Polar residues" evidence="6">
    <location>
        <begin position="284"/>
        <end position="298"/>
    </location>
</feature>
<evidence type="ECO:0000259" key="7">
    <source>
        <dbReference type="PROSITE" id="PS50071"/>
    </source>
</evidence>
<sequence>MSHHNHHTHESPFSPSSTGVGSHSGWWYPEQDRAILPRFIVAFQASDSPVVAQGSTHVPYELPIYPPSQQQQIHTPHLTSPSQQLSEARNHGSQTHGGFPNSALASPGSADLLWHFLHNPSHADLQIPSDLRSPYSMYSPASRFSLSQSTAIPTYSAGDSSSQGAGPTVAAANTHYQQSMAMSLASLDTIPRSQGTGHLPYAQVSTSSSLVAYDVPPQAPKPTVKKKRKRPDARQLDALNTMYARTRYPPTAEREQLARDLNMGPRTVQVWFQNKRQADKRSGRNPSNSPISQVTHPSDTPPIVVHPHHLHGSSAPVTPMDESSYPSLSPLPAMPVLSFGPTPSTPSADIDPRSHWIGHSRGY</sequence>
<dbReference type="InterPro" id="IPR017970">
    <property type="entry name" value="Homeobox_CS"/>
</dbReference>
<feature type="compositionally biased region" description="Polar residues" evidence="6">
    <location>
        <begin position="68"/>
        <end position="96"/>
    </location>
</feature>
<dbReference type="GO" id="GO:0000978">
    <property type="term" value="F:RNA polymerase II cis-regulatory region sequence-specific DNA binding"/>
    <property type="evidence" value="ECO:0007669"/>
    <property type="project" value="TreeGrafter"/>
</dbReference>
<dbReference type="InterPro" id="IPR009057">
    <property type="entry name" value="Homeodomain-like_sf"/>
</dbReference>
<feature type="region of interest" description="Disordered" evidence="6">
    <location>
        <begin position="68"/>
        <end position="102"/>
    </location>
</feature>
<evidence type="ECO:0000313" key="8">
    <source>
        <dbReference type="EMBL" id="KAF8475320.1"/>
    </source>
</evidence>
<comment type="subcellular location">
    <subcellularLocation>
        <location evidence="4 5">Nucleus</location>
    </subcellularLocation>
</comment>
<evidence type="ECO:0000256" key="1">
    <source>
        <dbReference type="ARBA" id="ARBA00023125"/>
    </source>
</evidence>
<feature type="region of interest" description="Disordered" evidence="6">
    <location>
        <begin position="212"/>
        <end position="252"/>
    </location>
</feature>
<dbReference type="Proteomes" id="UP000759537">
    <property type="component" value="Unassembled WGS sequence"/>
</dbReference>
<feature type="region of interest" description="Disordered" evidence="6">
    <location>
        <begin position="342"/>
        <end position="363"/>
    </location>
</feature>
<gene>
    <name evidence="8" type="ORF">DFH94DRAFT_805476</name>
</gene>
<dbReference type="OrthoDB" id="6159439at2759"/>
<evidence type="ECO:0000256" key="2">
    <source>
        <dbReference type="ARBA" id="ARBA00023155"/>
    </source>
</evidence>
<dbReference type="GO" id="GO:0030154">
    <property type="term" value="P:cell differentiation"/>
    <property type="evidence" value="ECO:0007669"/>
    <property type="project" value="TreeGrafter"/>
</dbReference>
<evidence type="ECO:0000256" key="5">
    <source>
        <dbReference type="RuleBase" id="RU000682"/>
    </source>
</evidence>
<accession>A0A9P5MRH8</accession>
<dbReference type="CDD" id="cd00086">
    <property type="entry name" value="homeodomain"/>
    <property type="match status" value="1"/>
</dbReference>
<evidence type="ECO:0000256" key="4">
    <source>
        <dbReference type="PROSITE-ProRule" id="PRU00108"/>
    </source>
</evidence>
<dbReference type="PANTHER" id="PTHR24324">
    <property type="entry name" value="HOMEOBOX PROTEIN HHEX"/>
    <property type="match status" value="1"/>
</dbReference>
<dbReference type="PROSITE" id="PS50071">
    <property type="entry name" value="HOMEOBOX_2"/>
    <property type="match status" value="1"/>
</dbReference>
<dbReference type="SMART" id="SM00389">
    <property type="entry name" value="HOX"/>
    <property type="match status" value="1"/>
</dbReference>
<evidence type="ECO:0000256" key="3">
    <source>
        <dbReference type="ARBA" id="ARBA00023242"/>
    </source>
</evidence>
<reference evidence="8" key="2">
    <citation type="journal article" date="2020" name="Nat. Commun.">
        <title>Large-scale genome sequencing of mycorrhizal fungi provides insights into the early evolution of symbiotic traits.</title>
        <authorList>
            <person name="Miyauchi S."/>
            <person name="Kiss E."/>
            <person name="Kuo A."/>
            <person name="Drula E."/>
            <person name="Kohler A."/>
            <person name="Sanchez-Garcia M."/>
            <person name="Morin E."/>
            <person name="Andreopoulos B."/>
            <person name="Barry K.W."/>
            <person name="Bonito G."/>
            <person name="Buee M."/>
            <person name="Carver A."/>
            <person name="Chen C."/>
            <person name="Cichocki N."/>
            <person name="Clum A."/>
            <person name="Culley D."/>
            <person name="Crous P.W."/>
            <person name="Fauchery L."/>
            <person name="Girlanda M."/>
            <person name="Hayes R.D."/>
            <person name="Keri Z."/>
            <person name="LaButti K."/>
            <person name="Lipzen A."/>
            <person name="Lombard V."/>
            <person name="Magnuson J."/>
            <person name="Maillard F."/>
            <person name="Murat C."/>
            <person name="Nolan M."/>
            <person name="Ohm R.A."/>
            <person name="Pangilinan J."/>
            <person name="Pereira M.F."/>
            <person name="Perotto S."/>
            <person name="Peter M."/>
            <person name="Pfister S."/>
            <person name="Riley R."/>
            <person name="Sitrit Y."/>
            <person name="Stielow J.B."/>
            <person name="Szollosi G."/>
            <person name="Zifcakova L."/>
            <person name="Stursova M."/>
            <person name="Spatafora J.W."/>
            <person name="Tedersoo L."/>
            <person name="Vaario L.M."/>
            <person name="Yamada A."/>
            <person name="Yan M."/>
            <person name="Wang P."/>
            <person name="Xu J."/>
            <person name="Bruns T."/>
            <person name="Baldrian P."/>
            <person name="Vilgalys R."/>
            <person name="Dunand C."/>
            <person name="Henrissat B."/>
            <person name="Grigoriev I.V."/>
            <person name="Hibbett D."/>
            <person name="Nagy L.G."/>
            <person name="Martin F.M."/>
        </authorList>
    </citation>
    <scope>NUCLEOTIDE SEQUENCE</scope>
    <source>
        <strain evidence="8">Prilba</strain>
    </source>
</reference>
<protein>
    <recommendedName>
        <fullName evidence="7">Homeobox domain-containing protein</fullName>
    </recommendedName>
</protein>
<feature type="region of interest" description="Disordered" evidence="6">
    <location>
        <begin position="1"/>
        <end position="22"/>
    </location>
</feature>
<feature type="compositionally biased region" description="Polar residues" evidence="6">
    <location>
        <begin position="11"/>
        <end position="21"/>
    </location>
</feature>
<dbReference type="PROSITE" id="PS00027">
    <property type="entry name" value="HOMEOBOX_1"/>
    <property type="match status" value="1"/>
</dbReference>
<keyword evidence="9" id="KW-1185">Reference proteome</keyword>
<dbReference type="SUPFAM" id="SSF46689">
    <property type="entry name" value="Homeodomain-like"/>
    <property type="match status" value="1"/>
</dbReference>